<dbReference type="InterPro" id="IPR015854">
    <property type="entry name" value="ABC_transpr_LolD-like"/>
</dbReference>
<dbReference type="Gene3D" id="3.40.50.300">
    <property type="entry name" value="P-loop containing nucleotide triphosphate hydrolases"/>
    <property type="match status" value="1"/>
</dbReference>
<dbReference type="GO" id="GO:0005524">
    <property type="term" value="F:ATP binding"/>
    <property type="evidence" value="ECO:0007669"/>
    <property type="project" value="UniProtKB-KW"/>
</dbReference>
<comment type="caution">
    <text evidence="5">The sequence shown here is derived from an EMBL/GenBank/DDBJ whole genome shotgun (WGS) entry which is preliminary data.</text>
</comment>
<name>A0ABT5V5K9_9ACTO</name>
<dbReference type="InterPro" id="IPR027417">
    <property type="entry name" value="P-loop_NTPase"/>
</dbReference>
<evidence type="ECO:0000259" key="4">
    <source>
        <dbReference type="PROSITE" id="PS50893"/>
    </source>
</evidence>
<dbReference type="InterPro" id="IPR003439">
    <property type="entry name" value="ABC_transporter-like_ATP-bd"/>
</dbReference>
<dbReference type="InterPro" id="IPR017871">
    <property type="entry name" value="ABC_transporter-like_CS"/>
</dbReference>
<reference evidence="5 6" key="1">
    <citation type="submission" date="2023-02" db="EMBL/GenBank/DDBJ databases">
        <title>Defining the Infant Male Urobiome and Moving Towards Mechanisms in Urobiome Research.</title>
        <authorList>
            <person name="Reasoner S."/>
            <person name="Flores V."/>
            <person name="Van Horn G."/>
            <person name="Morales G."/>
            <person name="Peard L."/>
            <person name="Abelson B."/>
            <person name="Manuel C."/>
            <person name="Lee J."/>
            <person name="Baker B."/>
            <person name="Williams T."/>
            <person name="Schmitz J."/>
            <person name="Clayton D."/>
            <person name="Hadjifrangiskou M."/>
        </authorList>
    </citation>
    <scope>NUCLEOTIDE SEQUENCE [LARGE SCALE GENOMIC DNA]</scope>
    <source>
        <strain evidence="5 6">AS1053</strain>
    </source>
</reference>
<sequence length="226" mass="25080">MLELEQVTRTVTLPNGRPLPILRGVDLRIERGEYVAIMGQSGTGKSTLLNIIGMLDLPDTGSYRFEGRDVADLSESARAHLRGSLFGFVFQQFNLFRGRTAAQNVEVPLLYSDTATIFRRRSLAAQMLDRVGLGDRLDAMPSQLSGGEQQRVALARALVRRPQVLLADEPTGALDVDTAGRVMDLMESMARENNATFIMITHDPKVAARADRRFTIHDGLVWPEEK</sequence>
<feature type="domain" description="ABC transporter" evidence="4">
    <location>
        <begin position="2"/>
        <end position="226"/>
    </location>
</feature>
<dbReference type="Pfam" id="PF00005">
    <property type="entry name" value="ABC_tran"/>
    <property type="match status" value="1"/>
</dbReference>
<dbReference type="SMART" id="SM00382">
    <property type="entry name" value="AAA"/>
    <property type="match status" value="1"/>
</dbReference>
<dbReference type="Proteomes" id="UP001219297">
    <property type="component" value="Unassembled WGS sequence"/>
</dbReference>
<evidence type="ECO:0000313" key="5">
    <source>
        <dbReference type="EMBL" id="MDE1655850.1"/>
    </source>
</evidence>
<dbReference type="RefSeq" id="WP_274778331.1">
    <property type="nucleotide sequence ID" value="NZ_JARBHI010000003.1"/>
</dbReference>
<keyword evidence="6" id="KW-1185">Reference proteome</keyword>
<accession>A0ABT5V5K9</accession>
<keyword evidence="3 5" id="KW-0067">ATP-binding</keyword>
<keyword evidence="1" id="KW-0813">Transport</keyword>
<dbReference type="InterPro" id="IPR003593">
    <property type="entry name" value="AAA+_ATPase"/>
</dbReference>
<proteinExistence type="predicted"/>
<evidence type="ECO:0000313" key="6">
    <source>
        <dbReference type="Proteomes" id="UP001219297"/>
    </source>
</evidence>
<keyword evidence="2" id="KW-0547">Nucleotide-binding</keyword>
<organism evidence="5 6">
    <name type="scientific">Actinotignum sanguinis</name>
    <dbReference type="NCBI Taxonomy" id="1445614"/>
    <lineage>
        <taxon>Bacteria</taxon>
        <taxon>Bacillati</taxon>
        <taxon>Actinomycetota</taxon>
        <taxon>Actinomycetes</taxon>
        <taxon>Actinomycetales</taxon>
        <taxon>Actinomycetaceae</taxon>
        <taxon>Actinotignum</taxon>
    </lineage>
</organism>
<dbReference type="PROSITE" id="PS50893">
    <property type="entry name" value="ABC_TRANSPORTER_2"/>
    <property type="match status" value="1"/>
</dbReference>
<dbReference type="PANTHER" id="PTHR24220">
    <property type="entry name" value="IMPORT ATP-BINDING PROTEIN"/>
    <property type="match status" value="1"/>
</dbReference>
<dbReference type="SUPFAM" id="SSF52540">
    <property type="entry name" value="P-loop containing nucleoside triphosphate hydrolases"/>
    <property type="match status" value="1"/>
</dbReference>
<dbReference type="PROSITE" id="PS00211">
    <property type="entry name" value="ABC_TRANSPORTER_1"/>
    <property type="match status" value="1"/>
</dbReference>
<dbReference type="InterPro" id="IPR017911">
    <property type="entry name" value="MacB-like_ATP-bd"/>
</dbReference>
<evidence type="ECO:0000256" key="1">
    <source>
        <dbReference type="ARBA" id="ARBA00022448"/>
    </source>
</evidence>
<evidence type="ECO:0000256" key="3">
    <source>
        <dbReference type="ARBA" id="ARBA00022840"/>
    </source>
</evidence>
<gene>
    <name evidence="5" type="ORF">PWJ81_02040</name>
</gene>
<dbReference type="CDD" id="cd03255">
    <property type="entry name" value="ABC_MJ0796_LolCDE_FtsE"/>
    <property type="match status" value="1"/>
</dbReference>
<dbReference type="PANTHER" id="PTHR24220:SF86">
    <property type="entry name" value="ABC TRANSPORTER ABCH.1"/>
    <property type="match status" value="1"/>
</dbReference>
<evidence type="ECO:0000256" key="2">
    <source>
        <dbReference type="ARBA" id="ARBA00022741"/>
    </source>
</evidence>
<protein>
    <submittedName>
        <fullName evidence="5">ABC transporter ATP-binding protein</fullName>
    </submittedName>
</protein>
<dbReference type="EMBL" id="JARBHI010000003">
    <property type="protein sequence ID" value="MDE1655850.1"/>
    <property type="molecule type" value="Genomic_DNA"/>
</dbReference>